<evidence type="ECO:0000256" key="1">
    <source>
        <dbReference type="SAM" id="MobiDB-lite"/>
    </source>
</evidence>
<feature type="compositionally biased region" description="Low complexity" evidence="1">
    <location>
        <begin position="1"/>
        <end position="21"/>
    </location>
</feature>
<proteinExistence type="predicted"/>
<dbReference type="AlphaFoldDB" id="A0A6J4LV10"/>
<organism evidence="2">
    <name type="scientific">uncultured Friedmanniella sp</name>
    <dbReference type="NCBI Taxonomy" id="335381"/>
    <lineage>
        <taxon>Bacteria</taxon>
        <taxon>Bacillati</taxon>
        <taxon>Actinomycetota</taxon>
        <taxon>Actinomycetes</taxon>
        <taxon>Propionibacteriales</taxon>
        <taxon>Nocardioidaceae</taxon>
        <taxon>Friedmanniella</taxon>
        <taxon>environmental samples</taxon>
    </lineage>
</organism>
<dbReference type="EMBL" id="CADCTS010000523">
    <property type="protein sequence ID" value="CAA9342748.1"/>
    <property type="molecule type" value="Genomic_DNA"/>
</dbReference>
<gene>
    <name evidence="2" type="ORF">AVDCRST_MAG48-3744</name>
</gene>
<reference evidence="2" key="1">
    <citation type="submission" date="2020-02" db="EMBL/GenBank/DDBJ databases">
        <authorList>
            <person name="Meier V. D."/>
        </authorList>
    </citation>
    <scope>NUCLEOTIDE SEQUENCE</scope>
    <source>
        <strain evidence="2">AVDCRST_MAG48</strain>
    </source>
</reference>
<name>A0A6J4LV10_9ACTN</name>
<feature type="non-terminal residue" evidence="2">
    <location>
        <position position="1"/>
    </location>
</feature>
<feature type="region of interest" description="Disordered" evidence="1">
    <location>
        <begin position="1"/>
        <end position="25"/>
    </location>
</feature>
<accession>A0A6J4LV10</accession>
<evidence type="ECO:0000313" key="2">
    <source>
        <dbReference type="EMBL" id="CAA9342748.1"/>
    </source>
</evidence>
<protein>
    <submittedName>
        <fullName evidence="2">Uncharacterized protein</fullName>
    </submittedName>
</protein>
<sequence>AAAAAGRRLPAGAGRDPGAAPVDRRLGTVHHHGLPVRLEVPVEGAVPLSPRAGCRSAVAGRPPL</sequence>
<feature type="non-terminal residue" evidence="2">
    <location>
        <position position="64"/>
    </location>
</feature>